<evidence type="ECO:0000259" key="2">
    <source>
        <dbReference type="Pfam" id="PF14024"/>
    </source>
</evidence>
<feature type="compositionally biased region" description="Basic and acidic residues" evidence="1">
    <location>
        <begin position="327"/>
        <end position="337"/>
    </location>
</feature>
<feature type="region of interest" description="Disordered" evidence="1">
    <location>
        <begin position="327"/>
        <end position="351"/>
    </location>
</feature>
<dbReference type="GeneID" id="93228995"/>
<sequence>MEQHDKMLSPEEQYAQLAPTLDTDGFSLYAAAEEVTGLKVYEEFPYEDNRGMFEMADGHTLLRYLEAAYFGSVTWEVVPGTPYERAILGEVSKTTPEYRTFYQKICAGAAARIKKRIGKERQNVKEPISEINKESFWDLIHEEKNACGQDMDAMLAYLKDRLVFMGPTQAQNFHDIIHVYEDLADKFGLWDAAGIMKEYGCSDDGFIDFRAWLIAQGREVYFAALADPDSLADVVPYGDCCFEQLSYVGEYAYEQLTGKSAYDQTDWSAYEALLMKLEQDIVYKGGIEFPREGADLKKYLPRLCAKHPEWDGQTRWNPQLKEIRDLIRAGKDYDRRQTSNKKKRSRGGEAR</sequence>
<feature type="domain" description="DUF4240" evidence="2">
    <location>
        <begin position="132"/>
        <end position="255"/>
    </location>
</feature>
<evidence type="ECO:0000256" key="1">
    <source>
        <dbReference type="SAM" id="MobiDB-lite"/>
    </source>
</evidence>
<dbReference type="AlphaFoldDB" id="A0A2U1CCL6"/>
<reference evidence="3 4" key="1">
    <citation type="submission" date="2018-04" db="EMBL/GenBank/DDBJ databases">
        <title>Genomic Encyclopedia of Type Strains, Phase IV (KMG-IV): sequencing the most valuable type-strain genomes for metagenomic binning, comparative biology and taxonomic classification.</title>
        <authorList>
            <person name="Goeker M."/>
        </authorList>
    </citation>
    <scope>NUCLEOTIDE SEQUENCE [LARGE SCALE GENOMIC DNA]</scope>
    <source>
        <strain evidence="3 4">DSM 26588</strain>
    </source>
</reference>
<dbReference type="EMBL" id="QEKK01000004">
    <property type="protein sequence ID" value="PVY58652.1"/>
    <property type="molecule type" value="Genomic_DNA"/>
</dbReference>
<name>A0A2U1CCL6_9FIRM</name>
<proteinExistence type="predicted"/>
<dbReference type="Proteomes" id="UP000245778">
    <property type="component" value="Unassembled WGS sequence"/>
</dbReference>
<organism evidence="3 4">
    <name type="scientific">Intestinimonas butyriciproducens</name>
    <dbReference type="NCBI Taxonomy" id="1297617"/>
    <lineage>
        <taxon>Bacteria</taxon>
        <taxon>Bacillati</taxon>
        <taxon>Bacillota</taxon>
        <taxon>Clostridia</taxon>
        <taxon>Eubacteriales</taxon>
        <taxon>Intestinimonas</taxon>
    </lineage>
</organism>
<dbReference type="InterPro" id="IPR025334">
    <property type="entry name" value="DUF4240"/>
</dbReference>
<gene>
    <name evidence="3" type="ORF">C7373_104251</name>
</gene>
<evidence type="ECO:0000313" key="3">
    <source>
        <dbReference type="EMBL" id="PVY58652.1"/>
    </source>
</evidence>
<evidence type="ECO:0000313" key="4">
    <source>
        <dbReference type="Proteomes" id="UP000245778"/>
    </source>
</evidence>
<protein>
    <submittedName>
        <fullName evidence="3">Uncharacterized protein DUF4240</fullName>
    </submittedName>
</protein>
<dbReference type="Pfam" id="PF14024">
    <property type="entry name" value="DUF4240"/>
    <property type="match status" value="1"/>
</dbReference>
<comment type="caution">
    <text evidence="3">The sequence shown here is derived from an EMBL/GenBank/DDBJ whole genome shotgun (WGS) entry which is preliminary data.</text>
</comment>
<dbReference type="RefSeq" id="WP_242976554.1">
    <property type="nucleotide sequence ID" value="NZ_CP011524.1"/>
</dbReference>
<accession>A0A2U1CCL6</accession>